<feature type="domain" description="TRM5/TYW2-like methyltransferase" evidence="3">
    <location>
        <begin position="82"/>
        <end position="149"/>
    </location>
</feature>
<dbReference type="GO" id="GO:0032259">
    <property type="term" value="P:methylation"/>
    <property type="evidence" value="ECO:0007669"/>
    <property type="project" value="UniProtKB-KW"/>
</dbReference>
<dbReference type="Proteomes" id="UP000767446">
    <property type="component" value="Unassembled WGS sequence"/>
</dbReference>
<comment type="caution">
    <text evidence="4">The sequence shown here is derived from an EMBL/GenBank/DDBJ whole genome shotgun (WGS) entry which is preliminary data.</text>
</comment>
<reference evidence="4" key="1">
    <citation type="submission" date="2021-02" db="EMBL/GenBank/DDBJ databases">
        <title>Metagenome analyses of Stigonema ocellatum DSM 106950, Chlorogloea purpurea SAG 13.99 and Gomphosphaeria aponina DSM 107014.</title>
        <authorList>
            <person name="Marter P."/>
            <person name="Huang S."/>
        </authorList>
    </citation>
    <scope>NUCLEOTIDE SEQUENCE</scope>
    <source>
        <strain evidence="4">JP213</strain>
    </source>
</reference>
<dbReference type="PANTHER" id="PTHR34203">
    <property type="entry name" value="METHYLTRANSFERASE, FKBM FAMILY PROTEIN"/>
    <property type="match status" value="1"/>
</dbReference>
<keyword evidence="2" id="KW-0949">S-adenosyl-L-methionine</keyword>
<organism evidence="4 5">
    <name type="scientific">Gomphosphaeria aponina SAG 52.96 = DSM 107014</name>
    <dbReference type="NCBI Taxonomy" id="1521640"/>
    <lineage>
        <taxon>Bacteria</taxon>
        <taxon>Bacillati</taxon>
        <taxon>Cyanobacteriota</taxon>
        <taxon>Cyanophyceae</taxon>
        <taxon>Oscillatoriophycideae</taxon>
        <taxon>Chroococcales</taxon>
        <taxon>Gomphosphaeriaceae</taxon>
        <taxon>Gomphosphaeria</taxon>
    </lineage>
</organism>
<accession>A0A941GTF3</accession>
<sequence>MKHNNIKTIGKLLRSLPRFRGKYRLARLLLGDLHNSTNLLLAINDNTKYFLPNLLEPIAFALLVDGVYEPQCIDLMLSHLAQDSLFLDIGANIGAFSVPAAKHLKQLNGKVIAVEASPKILPYLRKNVEINNLENIELLSLAVTNSDHSSVEFYEAPTEKFGMGSISPQFQSTAIKVQTITID</sequence>
<dbReference type="InterPro" id="IPR006342">
    <property type="entry name" value="FkbM_mtfrase"/>
</dbReference>
<dbReference type="Gene3D" id="3.40.50.150">
    <property type="entry name" value="Vaccinia Virus protein VP39"/>
    <property type="match status" value="1"/>
</dbReference>
<proteinExistence type="predicted"/>
<keyword evidence="1" id="KW-0808">Transferase</keyword>
<dbReference type="EMBL" id="JADQBC010000144">
    <property type="protein sequence ID" value="MBR8829534.1"/>
    <property type="molecule type" value="Genomic_DNA"/>
</dbReference>
<name>A0A941GTF3_9CHRO</name>
<dbReference type="InterPro" id="IPR052514">
    <property type="entry name" value="SAM-dependent_MTase"/>
</dbReference>
<dbReference type="GO" id="GO:0008168">
    <property type="term" value="F:methyltransferase activity"/>
    <property type="evidence" value="ECO:0007669"/>
    <property type="project" value="UniProtKB-KW"/>
</dbReference>
<protein>
    <submittedName>
        <fullName evidence="4">FkbM family methyltransferase</fullName>
    </submittedName>
</protein>
<evidence type="ECO:0000256" key="1">
    <source>
        <dbReference type="ARBA" id="ARBA00022679"/>
    </source>
</evidence>
<keyword evidence="4" id="KW-0489">Methyltransferase</keyword>
<dbReference type="PANTHER" id="PTHR34203:SF15">
    <property type="entry name" value="SLL1173 PROTEIN"/>
    <property type="match status" value="1"/>
</dbReference>
<evidence type="ECO:0000313" key="4">
    <source>
        <dbReference type="EMBL" id="MBR8829534.1"/>
    </source>
</evidence>
<dbReference type="SUPFAM" id="SSF53335">
    <property type="entry name" value="S-adenosyl-L-methionine-dependent methyltransferases"/>
    <property type="match status" value="1"/>
</dbReference>
<dbReference type="InterPro" id="IPR029063">
    <property type="entry name" value="SAM-dependent_MTases_sf"/>
</dbReference>
<dbReference type="NCBIfam" id="TIGR01444">
    <property type="entry name" value="fkbM_fam"/>
    <property type="match status" value="1"/>
</dbReference>
<evidence type="ECO:0000256" key="2">
    <source>
        <dbReference type="ARBA" id="ARBA00022691"/>
    </source>
</evidence>
<dbReference type="Pfam" id="PF02475">
    <property type="entry name" value="TRM5-TYW2_MTfase"/>
    <property type="match status" value="1"/>
</dbReference>
<dbReference type="AlphaFoldDB" id="A0A941GTF3"/>
<evidence type="ECO:0000259" key="3">
    <source>
        <dbReference type="Pfam" id="PF02475"/>
    </source>
</evidence>
<evidence type="ECO:0000313" key="5">
    <source>
        <dbReference type="Proteomes" id="UP000767446"/>
    </source>
</evidence>
<dbReference type="InterPro" id="IPR056743">
    <property type="entry name" value="TRM5-TYW2-like_MTfase"/>
</dbReference>
<gene>
    <name evidence="4" type="ORF">DSM107014_16830</name>
</gene>
<dbReference type="CDD" id="cd02440">
    <property type="entry name" value="AdoMet_MTases"/>
    <property type="match status" value="1"/>
</dbReference>